<proteinExistence type="predicted"/>
<name>A0A3N4JTV2_9PEZI</name>
<organism evidence="1 2">
    <name type="scientific">Choiromyces venosus 120613-1</name>
    <dbReference type="NCBI Taxonomy" id="1336337"/>
    <lineage>
        <taxon>Eukaryota</taxon>
        <taxon>Fungi</taxon>
        <taxon>Dikarya</taxon>
        <taxon>Ascomycota</taxon>
        <taxon>Pezizomycotina</taxon>
        <taxon>Pezizomycetes</taxon>
        <taxon>Pezizales</taxon>
        <taxon>Tuberaceae</taxon>
        <taxon>Choiromyces</taxon>
    </lineage>
</organism>
<protein>
    <submittedName>
        <fullName evidence="1">Uncharacterized protein</fullName>
    </submittedName>
</protein>
<accession>A0A3N4JTV2</accession>
<keyword evidence="2" id="KW-1185">Reference proteome</keyword>
<reference evidence="1 2" key="1">
    <citation type="journal article" date="2018" name="Nat. Ecol. Evol.">
        <title>Pezizomycetes genomes reveal the molecular basis of ectomycorrhizal truffle lifestyle.</title>
        <authorList>
            <person name="Murat C."/>
            <person name="Payen T."/>
            <person name="Noel B."/>
            <person name="Kuo A."/>
            <person name="Morin E."/>
            <person name="Chen J."/>
            <person name="Kohler A."/>
            <person name="Krizsan K."/>
            <person name="Balestrini R."/>
            <person name="Da Silva C."/>
            <person name="Montanini B."/>
            <person name="Hainaut M."/>
            <person name="Levati E."/>
            <person name="Barry K.W."/>
            <person name="Belfiori B."/>
            <person name="Cichocki N."/>
            <person name="Clum A."/>
            <person name="Dockter R.B."/>
            <person name="Fauchery L."/>
            <person name="Guy J."/>
            <person name="Iotti M."/>
            <person name="Le Tacon F."/>
            <person name="Lindquist E.A."/>
            <person name="Lipzen A."/>
            <person name="Malagnac F."/>
            <person name="Mello A."/>
            <person name="Molinier V."/>
            <person name="Miyauchi S."/>
            <person name="Poulain J."/>
            <person name="Riccioni C."/>
            <person name="Rubini A."/>
            <person name="Sitrit Y."/>
            <person name="Splivallo R."/>
            <person name="Traeger S."/>
            <person name="Wang M."/>
            <person name="Zifcakova L."/>
            <person name="Wipf D."/>
            <person name="Zambonelli A."/>
            <person name="Paolocci F."/>
            <person name="Nowrousian M."/>
            <person name="Ottonello S."/>
            <person name="Baldrian P."/>
            <person name="Spatafora J.W."/>
            <person name="Henrissat B."/>
            <person name="Nagy L.G."/>
            <person name="Aury J.M."/>
            <person name="Wincker P."/>
            <person name="Grigoriev I.V."/>
            <person name="Bonfante P."/>
            <person name="Martin F.M."/>
        </authorList>
    </citation>
    <scope>NUCLEOTIDE SEQUENCE [LARGE SCALE GENOMIC DNA]</scope>
    <source>
        <strain evidence="1 2">120613-1</strain>
    </source>
</reference>
<dbReference type="AlphaFoldDB" id="A0A3N4JTV2"/>
<dbReference type="EMBL" id="ML120371">
    <property type="protein sequence ID" value="RPB01750.1"/>
    <property type="molecule type" value="Genomic_DNA"/>
</dbReference>
<dbReference type="OrthoDB" id="5355812at2759"/>
<sequence>MLSTISRCTRARRWPLATANLIRIQPFTAKAPCFNENPFEQSNEQSATTTGGPRIRRMMLPNDRTGRITSLNVIACIQQEEMDQILFGHTKYLYRKFFFNEAVRYVWLYVKRPVGKLSYVAEIGGSKYVPDELEMLPYYTHKRMEALREAGATDEITTVNREVGEGVVDGSIEALPRIIFHGQNLRRFDTPGLPSMANAWDRLRGTMGKGLLAVPAASEIYQCP</sequence>
<gene>
    <name evidence="1" type="ORF">L873DRAFT_1675277</name>
</gene>
<evidence type="ECO:0000313" key="2">
    <source>
        <dbReference type="Proteomes" id="UP000276215"/>
    </source>
</evidence>
<evidence type="ECO:0000313" key="1">
    <source>
        <dbReference type="EMBL" id="RPB01750.1"/>
    </source>
</evidence>
<dbReference type="Proteomes" id="UP000276215">
    <property type="component" value="Unassembled WGS sequence"/>
</dbReference>